<dbReference type="RefSeq" id="WP_345000291.1">
    <property type="nucleotide sequence ID" value="NZ_BAABFR010000107.1"/>
</dbReference>
<gene>
    <name evidence="9 11" type="primary">secE</name>
    <name evidence="11" type="ORF">GCM10023147_44590</name>
</gene>
<keyword evidence="6 9" id="KW-1133">Transmembrane helix</keyword>
<organism evidence="11 12">
    <name type="scientific">Tsukamurella soli</name>
    <dbReference type="NCBI Taxonomy" id="644556"/>
    <lineage>
        <taxon>Bacteria</taxon>
        <taxon>Bacillati</taxon>
        <taxon>Actinomycetota</taxon>
        <taxon>Actinomycetes</taxon>
        <taxon>Mycobacteriales</taxon>
        <taxon>Tsukamurellaceae</taxon>
        <taxon>Tsukamurella</taxon>
    </lineage>
</organism>
<feature type="compositionally biased region" description="Acidic residues" evidence="10">
    <location>
        <begin position="1"/>
        <end position="17"/>
    </location>
</feature>
<evidence type="ECO:0000256" key="9">
    <source>
        <dbReference type="HAMAP-Rule" id="MF_00422"/>
    </source>
</evidence>
<reference evidence="12" key="1">
    <citation type="journal article" date="2019" name="Int. J. Syst. Evol. Microbiol.">
        <title>The Global Catalogue of Microorganisms (GCM) 10K type strain sequencing project: providing services to taxonomists for standard genome sequencing and annotation.</title>
        <authorList>
            <consortium name="The Broad Institute Genomics Platform"/>
            <consortium name="The Broad Institute Genome Sequencing Center for Infectious Disease"/>
            <person name="Wu L."/>
            <person name="Ma J."/>
        </authorList>
    </citation>
    <scope>NUCLEOTIDE SEQUENCE [LARGE SCALE GENOMIC DNA]</scope>
    <source>
        <strain evidence="12">JCM 17688</strain>
    </source>
</reference>
<keyword evidence="7 9" id="KW-0811">Translocation</keyword>
<evidence type="ECO:0000256" key="4">
    <source>
        <dbReference type="ARBA" id="ARBA00022692"/>
    </source>
</evidence>
<comment type="caution">
    <text evidence="11">The sequence shown here is derived from an EMBL/GenBank/DDBJ whole genome shotgun (WGS) entry which is preliminary data.</text>
</comment>
<keyword evidence="12" id="KW-1185">Reference proteome</keyword>
<dbReference type="Gene3D" id="1.20.5.1030">
    <property type="entry name" value="Preprotein translocase secy subunit"/>
    <property type="match status" value="1"/>
</dbReference>
<dbReference type="HAMAP" id="MF_00422">
    <property type="entry name" value="SecE"/>
    <property type="match status" value="1"/>
</dbReference>
<evidence type="ECO:0000256" key="10">
    <source>
        <dbReference type="SAM" id="MobiDB-lite"/>
    </source>
</evidence>
<feature type="transmembrane region" description="Helical" evidence="9">
    <location>
        <begin position="106"/>
        <end position="139"/>
    </location>
</feature>
<dbReference type="Proteomes" id="UP001500635">
    <property type="component" value="Unassembled WGS sequence"/>
</dbReference>
<evidence type="ECO:0000256" key="3">
    <source>
        <dbReference type="ARBA" id="ARBA00022475"/>
    </source>
</evidence>
<keyword evidence="8 9" id="KW-0472">Membrane</keyword>
<accession>A0ABP8KB22</accession>
<comment type="subunit">
    <text evidence="9">Component of the Sec protein translocase complex. Heterotrimer consisting of SecY, SecE and SecG subunits. The heterotrimers can form oligomers, although 1 heterotrimer is thought to be able to translocate proteins. Interacts with the ribosome. Interacts with SecDF, and other proteins may be involved. Interacts with SecA.</text>
</comment>
<dbReference type="InterPro" id="IPR038379">
    <property type="entry name" value="SecE_sf"/>
</dbReference>
<evidence type="ECO:0000256" key="7">
    <source>
        <dbReference type="ARBA" id="ARBA00023010"/>
    </source>
</evidence>
<evidence type="ECO:0000256" key="2">
    <source>
        <dbReference type="ARBA" id="ARBA00022448"/>
    </source>
</evidence>
<keyword evidence="4 9" id="KW-0812">Transmembrane</keyword>
<feature type="region of interest" description="Disordered" evidence="10">
    <location>
        <begin position="1"/>
        <end position="75"/>
    </location>
</feature>
<name>A0ABP8KB22_9ACTN</name>
<dbReference type="PROSITE" id="PS01067">
    <property type="entry name" value="SECE_SEC61G"/>
    <property type="match status" value="1"/>
</dbReference>
<evidence type="ECO:0000256" key="5">
    <source>
        <dbReference type="ARBA" id="ARBA00022927"/>
    </source>
</evidence>
<dbReference type="PANTHER" id="PTHR33910">
    <property type="entry name" value="PROTEIN TRANSLOCASE SUBUNIT SECE"/>
    <property type="match status" value="1"/>
</dbReference>
<dbReference type="Pfam" id="PF00584">
    <property type="entry name" value="SecE"/>
    <property type="match status" value="1"/>
</dbReference>
<dbReference type="NCBIfam" id="TIGR00964">
    <property type="entry name" value="secE_bact"/>
    <property type="match status" value="1"/>
</dbReference>
<keyword evidence="3 9" id="KW-1003">Cell membrane</keyword>
<comment type="similarity">
    <text evidence="9">Belongs to the SecE/SEC61-gamma family.</text>
</comment>
<dbReference type="InterPro" id="IPR005807">
    <property type="entry name" value="SecE_bac"/>
</dbReference>
<dbReference type="InterPro" id="IPR001901">
    <property type="entry name" value="Translocase_SecE/Sec61-g"/>
</dbReference>
<comment type="subcellular location">
    <subcellularLocation>
        <location evidence="9">Cell membrane</location>
        <topology evidence="9">Single-pass membrane protein</topology>
    </subcellularLocation>
    <subcellularLocation>
        <location evidence="1">Membrane</location>
    </subcellularLocation>
</comment>
<proteinExistence type="inferred from homology"/>
<comment type="function">
    <text evidence="9">Essential subunit of the Sec protein translocation channel SecYEG. Clamps together the 2 halves of SecY. May contact the channel plug during translocation.</text>
</comment>
<evidence type="ECO:0000256" key="6">
    <source>
        <dbReference type="ARBA" id="ARBA00022989"/>
    </source>
</evidence>
<evidence type="ECO:0000313" key="11">
    <source>
        <dbReference type="EMBL" id="GAA4403283.1"/>
    </source>
</evidence>
<protein>
    <recommendedName>
        <fullName evidence="9">Protein translocase subunit SecE</fullName>
    </recommendedName>
</protein>
<evidence type="ECO:0000256" key="8">
    <source>
        <dbReference type="ARBA" id="ARBA00023136"/>
    </source>
</evidence>
<evidence type="ECO:0000256" key="1">
    <source>
        <dbReference type="ARBA" id="ARBA00004370"/>
    </source>
</evidence>
<dbReference type="EMBL" id="BAABFR010000107">
    <property type="protein sequence ID" value="GAA4403283.1"/>
    <property type="molecule type" value="Genomic_DNA"/>
</dbReference>
<evidence type="ECO:0000313" key="12">
    <source>
        <dbReference type="Proteomes" id="UP001500635"/>
    </source>
</evidence>
<keyword evidence="2 9" id="KW-0813">Transport</keyword>
<keyword evidence="5 9" id="KW-0653">Protein transport</keyword>
<dbReference type="PANTHER" id="PTHR33910:SF1">
    <property type="entry name" value="PROTEIN TRANSLOCASE SUBUNIT SECE"/>
    <property type="match status" value="1"/>
</dbReference>
<sequence>MSDEHDDVTDSVEDAADDTVAGPPRPSGKRRSRGGRALLAESGDGAVESGGATLTKTRPTGESADTKSAAGRTETRSRNPFAAIWLYLRQVVAELRKVIWPNRRQMVVYTGVVLAFVIVMSAVVAGLDIGFAKLILWAFG</sequence>